<protein>
    <submittedName>
        <fullName evidence="1">Uncharacterized protein</fullName>
    </submittedName>
</protein>
<gene>
    <name evidence="1" type="ORF">CTEN210_13698</name>
</gene>
<dbReference type="EMBL" id="BLLK01000057">
    <property type="protein sequence ID" value="GFH57222.1"/>
    <property type="molecule type" value="Genomic_DNA"/>
</dbReference>
<keyword evidence="2" id="KW-1185">Reference proteome</keyword>
<sequence length="118" mass="13954">MDIDVIHIVWSYHIKLRGFPFHVDKYGFYDDSQTEDVHNWIKNINNGDKYSLHRACSSFQPLKNVLMQIIREQGLAAFSIKNDMGITPSQYLKENPYTDMKEMDIVREYLMTMMGELE</sequence>
<reference evidence="1 2" key="1">
    <citation type="journal article" date="2021" name="Sci. Rep.">
        <title>The genome of the diatom Chaetoceros tenuissimus carries an ancient integrated fragment of an extant virus.</title>
        <authorList>
            <person name="Hongo Y."/>
            <person name="Kimura K."/>
            <person name="Takaki Y."/>
            <person name="Yoshida Y."/>
            <person name="Baba S."/>
            <person name="Kobayashi G."/>
            <person name="Nagasaki K."/>
            <person name="Hano T."/>
            <person name="Tomaru Y."/>
        </authorList>
    </citation>
    <scope>NUCLEOTIDE SEQUENCE [LARGE SCALE GENOMIC DNA]</scope>
    <source>
        <strain evidence="1 2">NIES-3715</strain>
    </source>
</reference>
<dbReference type="Proteomes" id="UP001054902">
    <property type="component" value="Unassembled WGS sequence"/>
</dbReference>
<evidence type="ECO:0000313" key="2">
    <source>
        <dbReference type="Proteomes" id="UP001054902"/>
    </source>
</evidence>
<proteinExistence type="predicted"/>
<evidence type="ECO:0000313" key="1">
    <source>
        <dbReference type="EMBL" id="GFH57222.1"/>
    </source>
</evidence>
<organism evidence="1 2">
    <name type="scientific">Chaetoceros tenuissimus</name>
    <dbReference type="NCBI Taxonomy" id="426638"/>
    <lineage>
        <taxon>Eukaryota</taxon>
        <taxon>Sar</taxon>
        <taxon>Stramenopiles</taxon>
        <taxon>Ochrophyta</taxon>
        <taxon>Bacillariophyta</taxon>
        <taxon>Coscinodiscophyceae</taxon>
        <taxon>Chaetocerotophycidae</taxon>
        <taxon>Chaetocerotales</taxon>
        <taxon>Chaetocerotaceae</taxon>
        <taxon>Chaetoceros</taxon>
    </lineage>
</organism>
<dbReference type="AlphaFoldDB" id="A0AAD3D3I3"/>
<name>A0AAD3D3I3_9STRA</name>
<accession>A0AAD3D3I3</accession>
<comment type="caution">
    <text evidence="1">The sequence shown here is derived from an EMBL/GenBank/DDBJ whole genome shotgun (WGS) entry which is preliminary data.</text>
</comment>